<dbReference type="GO" id="GO:0003777">
    <property type="term" value="F:microtubule motor activity"/>
    <property type="evidence" value="ECO:0007669"/>
    <property type="project" value="InterPro"/>
</dbReference>
<dbReference type="InterPro" id="IPR027640">
    <property type="entry name" value="Kinesin-like_fam"/>
</dbReference>
<evidence type="ECO:0000256" key="8">
    <source>
        <dbReference type="SAM" id="Coils"/>
    </source>
</evidence>
<dbReference type="Proteomes" id="UP001212411">
    <property type="component" value="Chromosome 1"/>
</dbReference>
<evidence type="ECO:0000313" key="11">
    <source>
        <dbReference type="Proteomes" id="UP001212411"/>
    </source>
</evidence>
<keyword evidence="4 8" id="KW-0175">Coiled coil</keyword>
<evidence type="ECO:0000256" key="5">
    <source>
        <dbReference type="ARBA" id="ARBA00023175"/>
    </source>
</evidence>
<comment type="similarity">
    <text evidence="6 7">Belongs to the TRAFAC class myosin-kinesin ATPase superfamily. Kinesin family.</text>
</comment>
<dbReference type="RefSeq" id="XP_056036602.1">
    <property type="nucleotide sequence ID" value="XM_056179337.1"/>
</dbReference>
<dbReference type="GeneID" id="80874026"/>
<dbReference type="GO" id="GO:0005874">
    <property type="term" value="C:microtubule"/>
    <property type="evidence" value="ECO:0007669"/>
    <property type="project" value="UniProtKB-KW"/>
</dbReference>
<evidence type="ECO:0000256" key="7">
    <source>
        <dbReference type="RuleBase" id="RU000394"/>
    </source>
</evidence>
<dbReference type="Pfam" id="PF00225">
    <property type="entry name" value="Kinesin"/>
    <property type="match status" value="1"/>
</dbReference>
<organism evidence="10 11">
    <name type="scientific">Schizosaccharomyces osmophilus</name>
    <dbReference type="NCBI Taxonomy" id="2545709"/>
    <lineage>
        <taxon>Eukaryota</taxon>
        <taxon>Fungi</taxon>
        <taxon>Dikarya</taxon>
        <taxon>Ascomycota</taxon>
        <taxon>Taphrinomycotina</taxon>
        <taxon>Schizosaccharomycetes</taxon>
        <taxon>Schizosaccharomycetales</taxon>
        <taxon>Schizosaccharomycetaceae</taxon>
        <taxon>Schizosaccharomyces</taxon>
    </lineage>
</organism>
<evidence type="ECO:0000256" key="1">
    <source>
        <dbReference type="ARBA" id="ARBA00022701"/>
    </source>
</evidence>
<evidence type="ECO:0000256" key="3">
    <source>
        <dbReference type="ARBA" id="ARBA00022840"/>
    </source>
</evidence>
<dbReference type="Gene3D" id="3.40.850.10">
    <property type="entry name" value="Kinesin motor domain"/>
    <property type="match status" value="1"/>
</dbReference>
<dbReference type="GO" id="GO:0008017">
    <property type="term" value="F:microtubule binding"/>
    <property type="evidence" value="ECO:0007669"/>
    <property type="project" value="InterPro"/>
</dbReference>
<name>A0AAE9W9X1_9SCHI</name>
<dbReference type="PANTHER" id="PTHR47968">
    <property type="entry name" value="CENTROMERE PROTEIN E"/>
    <property type="match status" value="1"/>
</dbReference>
<dbReference type="SUPFAM" id="SSF52540">
    <property type="entry name" value="P-loop containing nucleoside triphosphate hydrolases"/>
    <property type="match status" value="1"/>
</dbReference>
<protein>
    <recommendedName>
        <fullName evidence="7">Kinesin-like protein</fullName>
    </recommendedName>
</protein>
<feature type="coiled-coil region" evidence="8">
    <location>
        <begin position="528"/>
        <end position="555"/>
    </location>
</feature>
<accession>A0AAE9W9X1</accession>
<dbReference type="EMBL" id="CP115611">
    <property type="protein sequence ID" value="WBW72359.1"/>
    <property type="molecule type" value="Genomic_DNA"/>
</dbReference>
<dbReference type="InterPro" id="IPR036961">
    <property type="entry name" value="Kinesin_motor_dom_sf"/>
</dbReference>
<evidence type="ECO:0000313" key="10">
    <source>
        <dbReference type="EMBL" id="WBW72359.1"/>
    </source>
</evidence>
<dbReference type="SMART" id="SM00129">
    <property type="entry name" value="KISc"/>
    <property type="match status" value="1"/>
</dbReference>
<dbReference type="KEGG" id="som:SOMG_00543"/>
<dbReference type="PROSITE" id="PS00411">
    <property type="entry name" value="KINESIN_MOTOR_1"/>
    <property type="match status" value="1"/>
</dbReference>
<dbReference type="InterPro" id="IPR027417">
    <property type="entry name" value="P-loop_NTPase"/>
</dbReference>
<evidence type="ECO:0000256" key="2">
    <source>
        <dbReference type="ARBA" id="ARBA00022741"/>
    </source>
</evidence>
<keyword evidence="5 6" id="KW-0505">Motor protein</keyword>
<feature type="binding site" evidence="6">
    <location>
        <begin position="217"/>
        <end position="224"/>
    </location>
    <ligand>
        <name>ATP</name>
        <dbReference type="ChEBI" id="CHEBI:30616"/>
    </ligand>
</feature>
<dbReference type="PRINTS" id="PR00380">
    <property type="entry name" value="KINESINHEAVY"/>
</dbReference>
<dbReference type="InterPro" id="IPR001752">
    <property type="entry name" value="Kinesin_motor_dom"/>
</dbReference>
<keyword evidence="2 6" id="KW-0547">Nucleotide-binding</keyword>
<gene>
    <name evidence="10" type="primary">tea2</name>
    <name evidence="10" type="ORF">SOMG_00543</name>
</gene>
<dbReference type="GO" id="GO:0005524">
    <property type="term" value="F:ATP binding"/>
    <property type="evidence" value="ECO:0007669"/>
    <property type="project" value="UniProtKB-UniRule"/>
</dbReference>
<feature type="domain" description="Kinesin motor" evidence="9">
    <location>
        <begin position="130"/>
        <end position="459"/>
    </location>
</feature>
<evidence type="ECO:0000259" key="9">
    <source>
        <dbReference type="PROSITE" id="PS50067"/>
    </source>
</evidence>
<evidence type="ECO:0000256" key="6">
    <source>
        <dbReference type="PROSITE-ProRule" id="PRU00283"/>
    </source>
</evidence>
<keyword evidence="11" id="KW-1185">Reference proteome</keyword>
<evidence type="ECO:0000256" key="4">
    <source>
        <dbReference type="ARBA" id="ARBA00023054"/>
    </source>
</evidence>
<dbReference type="InterPro" id="IPR019821">
    <property type="entry name" value="Kinesin_motor_CS"/>
</dbReference>
<dbReference type="PROSITE" id="PS50067">
    <property type="entry name" value="KINESIN_MOTOR_2"/>
    <property type="match status" value="1"/>
</dbReference>
<proteinExistence type="inferred from homology"/>
<keyword evidence="3 6" id="KW-0067">ATP-binding</keyword>
<reference evidence="10 11" key="1">
    <citation type="journal article" date="2023" name="G3 (Bethesda)">
        <title>A high-quality reference genome for the fission yeast Schizosaccharomyces osmophilus.</title>
        <authorList>
            <person name="Jia G.S."/>
            <person name="Zhang W.C."/>
            <person name="Liang Y."/>
            <person name="Liu X.H."/>
            <person name="Rhind N."/>
            <person name="Pidoux A."/>
            <person name="Brysch-Herzberg M."/>
            <person name="Du L.L."/>
        </authorList>
    </citation>
    <scope>NUCLEOTIDE SEQUENCE [LARGE SCALE GENOMIC DNA]</scope>
    <source>
        <strain evidence="10 11">CBS 15793</strain>
    </source>
</reference>
<dbReference type="GO" id="GO:0007018">
    <property type="term" value="P:microtubule-based movement"/>
    <property type="evidence" value="ECO:0007669"/>
    <property type="project" value="InterPro"/>
</dbReference>
<dbReference type="PANTHER" id="PTHR47968:SF36">
    <property type="entry name" value="KINESIN HEAVY CHAIN ISOFORM X1"/>
    <property type="match status" value="1"/>
</dbReference>
<dbReference type="AlphaFoldDB" id="A0AAE9W9X1"/>
<sequence length="600" mass="66840">MSSSTNKPGFTGMVTPRRYSTMTSLRNVTPQAKGNYPQSPSLIRNFSNPMFRSNSTQLSVSGSSALDLGVSEGAASPLGTLDRYPRPSVLNLQDASSYRTESFDSAASSFSKTGRIPSSGAGELPLLGSDIITSIRICPVDRHNNNLWTHGTVLNDPYGREYIHQDTNSNSSSLQQEYMFNHVFGIESDNLNIYQNSVASVVRNVFSGYNGIVFAYGMTGTGKTYSMQGTEDEPGIIPLGMRDLFNMVESNAESDTFQIRISYLEIYNERIRDLISDSQEEPKVREGANGEVIVSPMARVLVTSPEDVSQVIEQCNAIRKTAATDYNTYSSRSHAILQVFLIRNSQSTHTTRTSTLSLVDLAGSERASTDHERRKEGAFINKSLLTLGTVISRLSNSVNGGASSNNNHIPYRESKLTRLLQQSLSGQSQISLLATISVEARHAVETTNTLKFAMRTQNLPTEIRQAEASTNYQAEVSSLRAALVKSNQELEICTNILKQFKSDLEERDAYISWLEAEKSHESAISRARLRMEELLSDRNMEIADLKEEINDKEKIIYALRSSQQRRELAELNQSKIRFSKFRDLPNKYVPEESEKENVNC</sequence>
<keyword evidence="1 7" id="KW-0493">Microtubule</keyword>